<dbReference type="Proteomes" id="UP000614272">
    <property type="component" value="Unassembled WGS sequence"/>
</dbReference>
<comment type="caution">
    <text evidence="1">The sequence shown here is derived from an EMBL/GenBank/DDBJ whole genome shotgun (WGS) entry which is preliminary data.</text>
</comment>
<gene>
    <name evidence="1" type="ORF">GCM10011357_16490</name>
</gene>
<reference evidence="2" key="1">
    <citation type="journal article" date="2019" name="Int. J. Syst. Evol. Microbiol.">
        <title>The Global Catalogue of Microorganisms (GCM) 10K type strain sequencing project: providing services to taxonomists for standard genome sequencing and annotation.</title>
        <authorList>
            <consortium name="The Broad Institute Genomics Platform"/>
            <consortium name="The Broad Institute Genome Sequencing Center for Infectious Disease"/>
            <person name="Wu L."/>
            <person name="Ma J."/>
        </authorList>
    </citation>
    <scope>NUCLEOTIDE SEQUENCE [LARGE SCALE GENOMIC DNA]</scope>
    <source>
        <strain evidence="2">CGMCC 1.12923</strain>
    </source>
</reference>
<evidence type="ECO:0000313" key="2">
    <source>
        <dbReference type="Proteomes" id="UP000614272"/>
    </source>
</evidence>
<sequence>MVIGIIVLGIALTLITSFLLPQSTRSIDPIYQARATELAQSLLNEISAKSFDQNSDRSGGSQRCGEDMDGDGNADLCTTAAGLGLDAGEDCSNRDSFNDVDDYFCISNINAVTVLNTPDRPMNPSLQPLYQDFLVSVEGFYDGNMDGNNDGAISSLKLIRVSITTPNSETLDFTTYRGNY</sequence>
<name>A0ABQ1RCB1_9ALTE</name>
<accession>A0ABQ1RCB1</accession>
<keyword evidence="2" id="KW-1185">Reference proteome</keyword>
<organism evidence="1 2">
    <name type="scientific">Lacimicrobium alkaliphilum</name>
    <dbReference type="NCBI Taxonomy" id="1526571"/>
    <lineage>
        <taxon>Bacteria</taxon>
        <taxon>Pseudomonadati</taxon>
        <taxon>Pseudomonadota</taxon>
        <taxon>Gammaproteobacteria</taxon>
        <taxon>Alteromonadales</taxon>
        <taxon>Alteromonadaceae</taxon>
        <taxon>Lacimicrobium</taxon>
    </lineage>
</organism>
<protein>
    <submittedName>
        <fullName evidence="1">MSHA pilin protein MshD</fullName>
    </submittedName>
</protein>
<dbReference type="EMBL" id="BMGJ01000005">
    <property type="protein sequence ID" value="GGD61898.1"/>
    <property type="molecule type" value="Genomic_DNA"/>
</dbReference>
<proteinExistence type="predicted"/>
<evidence type="ECO:0000313" key="1">
    <source>
        <dbReference type="EMBL" id="GGD61898.1"/>
    </source>
</evidence>